<name>S8D4E7_9LAMI</name>
<dbReference type="AlphaFoldDB" id="S8D4E7"/>
<evidence type="ECO:0000313" key="2">
    <source>
        <dbReference type="Proteomes" id="UP000015453"/>
    </source>
</evidence>
<dbReference type="EMBL" id="AUSU01010129">
    <property type="protein sequence ID" value="EPS57533.1"/>
    <property type="molecule type" value="Genomic_DNA"/>
</dbReference>
<keyword evidence="2" id="KW-1185">Reference proteome</keyword>
<comment type="caution">
    <text evidence="1">The sequence shown here is derived from an EMBL/GenBank/DDBJ whole genome shotgun (WGS) entry which is preliminary data.</text>
</comment>
<protein>
    <submittedName>
        <fullName evidence="1">Uncharacterized protein</fullName>
    </submittedName>
</protein>
<sequence>MDFISQWAIQHIIYASYYGDVYLRDCMSNKTSHGRQSICKDQHHECLALCTVFTSTDRGPSILHILFSHNHMAKYYYLESWRIAPTKLSGCQIPNGFSQTLGTTNVRNH</sequence>
<gene>
    <name evidence="1" type="ORF">M569_17284</name>
</gene>
<evidence type="ECO:0000313" key="1">
    <source>
        <dbReference type="EMBL" id="EPS57533.1"/>
    </source>
</evidence>
<organism evidence="1 2">
    <name type="scientific">Genlisea aurea</name>
    <dbReference type="NCBI Taxonomy" id="192259"/>
    <lineage>
        <taxon>Eukaryota</taxon>
        <taxon>Viridiplantae</taxon>
        <taxon>Streptophyta</taxon>
        <taxon>Embryophyta</taxon>
        <taxon>Tracheophyta</taxon>
        <taxon>Spermatophyta</taxon>
        <taxon>Magnoliopsida</taxon>
        <taxon>eudicotyledons</taxon>
        <taxon>Gunneridae</taxon>
        <taxon>Pentapetalae</taxon>
        <taxon>asterids</taxon>
        <taxon>lamiids</taxon>
        <taxon>Lamiales</taxon>
        <taxon>Lentibulariaceae</taxon>
        <taxon>Genlisea</taxon>
    </lineage>
</organism>
<accession>S8D4E7</accession>
<dbReference type="Proteomes" id="UP000015453">
    <property type="component" value="Unassembled WGS sequence"/>
</dbReference>
<proteinExistence type="predicted"/>
<reference evidence="1 2" key="1">
    <citation type="journal article" date="2013" name="BMC Genomics">
        <title>The miniature genome of a carnivorous plant Genlisea aurea contains a low number of genes and short non-coding sequences.</title>
        <authorList>
            <person name="Leushkin E.V."/>
            <person name="Sutormin R.A."/>
            <person name="Nabieva E.R."/>
            <person name="Penin A.A."/>
            <person name="Kondrashov A.S."/>
            <person name="Logacheva M.D."/>
        </authorList>
    </citation>
    <scope>NUCLEOTIDE SEQUENCE [LARGE SCALE GENOMIC DNA]</scope>
</reference>